<feature type="disulfide bond" evidence="14">
    <location>
        <begin position="103"/>
        <end position="168"/>
    </location>
</feature>
<dbReference type="GO" id="GO:0046513">
    <property type="term" value="P:ceramide biosynthetic process"/>
    <property type="evidence" value="ECO:0007669"/>
    <property type="project" value="TreeGrafter"/>
</dbReference>
<feature type="binding site" evidence="13">
    <location>
        <position position="345"/>
    </location>
    <ligand>
        <name>Zn(2+)</name>
        <dbReference type="ChEBI" id="CHEBI:29105"/>
        <label>2</label>
    </ligand>
</feature>
<feature type="domain" description="Saposin B-type" evidence="15">
    <location>
        <begin position="96"/>
        <end position="180"/>
    </location>
</feature>
<dbReference type="FunFam" id="1.10.225.10:FF:000010">
    <property type="entry name" value="Sphingomyelin phosphodiesterase"/>
    <property type="match status" value="1"/>
</dbReference>
<evidence type="ECO:0000256" key="12">
    <source>
        <dbReference type="ARBA" id="ARBA00059094"/>
    </source>
</evidence>
<feature type="binding site" evidence="13">
    <location>
        <position position="222"/>
    </location>
    <ligand>
        <name>Zn(2+)</name>
        <dbReference type="ChEBI" id="CHEBI:29105"/>
        <label>2</label>
    </ligand>
</feature>
<feature type="non-terminal residue" evidence="16">
    <location>
        <position position="510"/>
    </location>
</feature>
<protein>
    <submittedName>
        <fullName evidence="16">Sphingomyelin phosphodiesterase</fullName>
    </submittedName>
</protein>
<dbReference type="InterPro" id="IPR008139">
    <property type="entry name" value="SaposinB_dom"/>
</dbReference>
<dbReference type="InterPro" id="IPR045473">
    <property type="entry name" value="ASM_C"/>
</dbReference>
<organism evidence="16 17">
    <name type="scientific">Operophtera brumata</name>
    <name type="common">Winter moth</name>
    <name type="synonym">Phalaena brumata</name>
    <dbReference type="NCBI Taxonomy" id="104452"/>
    <lineage>
        <taxon>Eukaryota</taxon>
        <taxon>Metazoa</taxon>
        <taxon>Ecdysozoa</taxon>
        <taxon>Arthropoda</taxon>
        <taxon>Hexapoda</taxon>
        <taxon>Insecta</taxon>
        <taxon>Pterygota</taxon>
        <taxon>Neoptera</taxon>
        <taxon>Endopterygota</taxon>
        <taxon>Lepidoptera</taxon>
        <taxon>Glossata</taxon>
        <taxon>Ditrysia</taxon>
        <taxon>Geometroidea</taxon>
        <taxon>Geometridae</taxon>
        <taxon>Larentiinae</taxon>
        <taxon>Operophtera</taxon>
    </lineage>
</organism>
<keyword evidence="5" id="KW-0732">Signal</keyword>
<reference evidence="16 17" key="1">
    <citation type="journal article" date="2015" name="Genome Biol. Evol.">
        <title>The genome of winter moth (Operophtera brumata) provides a genomic perspective on sexual dimorphism and phenology.</title>
        <authorList>
            <person name="Derks M.F."/>
            <person name="Smit S."/>
            <person name="Salis L."/>
            <person name="Schijlen E."/>
            <person name="Bossers A."/>
            <person name="Mateman C."/>
            <person name="Pijl A.S."/>
            <person name="de Ridder D."/>
            <person name="Groenen M.A."/>
            <person name="Visser M.E."/>
            <person name="Megens H.J."/>
        </authorList>
    </citation>
    <scope>NUCLEOTIDE SEQUENCE [LARGE SCALE GENOMIC DNA]</scope>
    <source>
        <strain evidence="16">WM2013NL</strain>
        <tissue evidence="16">Head and thorax</tissue>
    </source>
</reference>
<dbReference type="PANTHER" id="PTHR10340">
    <property type="entry name" value="SPHINGOMYELIN PHOSPHODIESTERASE"/>
    <property type="match status" value="1"/>
</dbReference>
<dbReference type="SUPFAM" id="SSF56300">
    <property type="entry name" value="Metallo-dependent phosphatases"/>
    <property type="match status" value="1"/>
</dbReference>
<feature type="disulfide bond" evidence="14">
    <location>
        <begin position="469"/>
        <end position="483"/>
    </location>
</feature>
<evidence type="ECO:0000256" key="4">
    <source>
        <dbReference type="ARBA" id="ARBA00022723"/>
    </source>
</evidence>
<dbReference type="SUPFAM" id="SSF47862">
    <property type="entry name" value="Saposin"/>
    <property type="match status" value="1"/>
</dbReference>
<dbReference type="GO" id="GO:0046872">
    <property type="term" value="F:metal ion binding"/>
    <property type="evidence" value="ECO:0007669"/>
    <property type="project" value="UniProtKB-KW"/>
</dbReference>
<dbReference type="InterPro" id="IPR011001">
    <property type="entry name" value="Saposin-like"/>
</dbReference>
<keyword evidence="4 13" id="KW-0479">Metal-binding</keyword>
<feature type="binding site" evidence="13">
    <location>
        <position position="222"/>
    </location>
    <ligand>
        <name>Zn(2+)</name>
        <dbReference type="ChEBI" id="CHEBI:29105"/>
        <label>1</label>
    </ligand>
</feature>
<evidence type="ECO:0000256" key="8">
    <source>
        <dbReference type="ARBA" id="ARBA00023157"/>
    </source>
</evidence>
<feature type="binding site" evidence="13">
    <location>
        <position position="347"/>
    </location>
    <ligand>
        <name>Zn(2+)</name>
        <dbReference type="ChEBI" id="CHEBI:29105"/>
        <label>1</label>
    </ligand>
</feature>
<evidence type="ECO:0000256" key="1">
    <source>
        <dbReference type="ARBA" id="ARBA00004613"/>
    </source>
</evidence>
<comment type="similarity">
    <text evidence="2">Belongs to the acid sphingomyelinase family.</text>
</comment>
<dbReference type="PIRSF" id="PIRSF000948">
    <property type="entry name" value="Sphingomy_PDE"/>
    <property type="match status" value="1"/>
</dbReference>
<feature type="disulfide bond" evidence="14">
    <location>
        <begin position="100"/>
        <end position="176"/>
    </location>
</feature>
<keyword evidence="9" id="KW-0325">Glycoprotein</keyword>
<comment type="subcellular location">
    <subcellularLocation>
        <location evidence="1">Secreted</location>
    </subcellularLocation>
</comment>
<sequence>MNRPVIKWNPPMDTWNWTMAPRNEEPFFLPANFTHKLPPSANETEFLAHMTVLKRNYSRLLWDSDKSSNLPLFVEKALKLLNLKQVYYEVEHSVMSKVSCTACKAGAGLLQHYIRLGKSIEDINKMIYQFCVSLKIQSARVCEGITRLFGSEVVYVLSRITIGPDEICSFVIGDACGDVYNPYHEWEVAFPPVPKPPVRTLEAPIDVAPTFKDIDYILWTGDLPPHDVWNQTKEENLKVLQETVAQMSDMFPGVPIFPALGNHESSPVNRYLDAQWRRWLPAGVSHTVRRGAFYSVLSAELSGEKVHIIGHIPPGHSDCLKIWSRNYYAIINRYEATITAQFFGHTHYDEATSIAYVGPSVSPYYDLNLGYRIYYVDGDHEATTRQVVDHETWIMNLKEANLYGYPMWYKLYSARAAYLMPSLRPQDWDKFIDEMTSKEDVFNLYFKNYWKNSPRRGTCDGECRKRLICDARSGRSHDRRVLCGTIEARIDGATPAPQTWRAWLYNGFTV</sequence>
<proteinExistence type="inferred from homology"/>
<comment type="catalytic activity">
    <reaction evidence="11">
        <text>a sphingomyelin + H2O = phosphocholine + an N-acylsphing-4-enine + H(+)</text>
        <dbReference type="Rhea" id="RHEA:19253"/>
        <dbReference type="ChEBI" id="CHEBI:15377"/>
        <dbReference type="ChEBI" id="CHEBI:15378"/>
        <dbReference type="ChEBI" id="CHEBI:17636"/>
        <dbReference type="ChEBI" id="CHEBI:52639"/>
        <dbReference type="ChEBI" id="CHEBI:295975"/>
        <dbReference type="EC" id="3.1.4.12"/>
    </reaction>
    <physiologicalReaction direction="left-to-right" evidence="11">
        <dbReference type="Rhea" id="RHEA:19254"/>
    </physiologicalReaction>
</comment>
<evidence type="ECO:0000259" key="15">
    <source>
        <dbReference type="PROSITE" id="PS50015"/>
    </source>
</evidence>
<evidence type="ECO:0000256" key="9">
    <source>
        <dbReference type="ARBA" id="ARBA00023180"/>
    </source>
</evidence>
<evidence type="ECO:0000256" key="6">
    <source>
        <dbReference type="ARBA" id="ARBA00022801"/>
    </source>
</evidence>
<gene>
    <name evidence="16" type="ORF">OBRU01_19692</name>
</gene>
<feature type="binding site" evidence="13">
    <location>
        <position position="262"/>
    </location>
    <ligand>
        <name>Zn(2+)</name>
        <dbReference type="ChEBI" id="CHEBI:29105"/>
        <label>2</label>
    </ligand>
</feature>
<dbReference type="GO" id="GO:0005615">
    <property type="term" value="C:extracellular space"/>
    <property type="evidence" value="ECO:0007669"/>
    <property type="project" value="TreeGrafter"/>
</dbReference>
<evidence type="ECO:0000256" key="10">
    <source>
        <dbReference type="ARBA" id="ARBA00023295"/>
    </source>
</evidence>
<accession>A0A0L7KM87</accession>
<evidence type="ECO:0000256" key="5">
    <source>
        <dbReference type="ARBA" id="ARBA00022729"/>
    </source>
</evidence>
<keyword evidence="8 14" id="KW-1015">Disulfide bond</keyword>
<keyword evidence="17" id="KW-1185">Reference proteome</keyword>
<dbReference type="Proteomes" id="UP000037510">
    <property type="component" value="Unassembled WGS sequence"/>
</dbReference>
<feature type="binding site" evidence="13">
    <location>
        <position position="311"/>
    </location>
    <ligand>
        <name>Zn(2+)</name>
        <dbReference type="ChEBI" id="CHEBI:29105"/>
        <label>2</label>
    </ligand>
</feature>
<keyword evidence="3" id="KW-0964">Secreted</keyword>
<dbReference type="Pfam" id="PF00149">
    <property type="entry name" value="Metallophos"/>
    <property type="match status" value="1"/>
</dbReference>
<evidence type="ECO:0000256" key="2">
    <source>
        <dbReference type="ARBA" id="ARBA00008234"/>
    </source>
</evidence>
<evidence type="ECO:0000313" key="17">
    <source>
        <dbReference type="Proteomes" id="UP000037510"/>
    </source>
</evidence>
<dbReference type="InterPro" id="IPR004843">
    <property type="entry name" value="Calcineurin-like_PHP"/>
</dbReference>
<dbReference type="EMBL" id="JTDY01008749">
    <property type="protein sequence ID" value="KOB64418.1"/>
    <property type="molecule type" value="Genomic_DNA"/>
</dbReference>
<dbReference type="InterPro" id="IPR011160">
    <property type="entry name" value="Sphingomy_PDE"/>
</dbReference>
<evidence type="ECO:0000256" key="11">
    <source>
        <dbReference type="ARBA" id="ARBA00047268"/>
    </source>
</evidence>
<dbReference type="PANTHER" id="PTHR10340:SF34">
    <property type="entry name" value="SPHINGOMYELIN PHOSPHODIESTERASE"/>
    <property type="match status" value="1"/>
</dbReference>
<dbReference type="InterPro" id="IPR029052">
    <property type="entry name" value="Metallo-depent_PP-like"/>
</dbReference>
<dbReference type="PROSITE" id="PS50015">
    <property type="entry name" value="SAP_B"/>
    <property type="match status" value="1"/>
</dbReference>
<evidence type="ECO:0000256" key="13">
    <source>
        <dbReference type="PIRSR" id="PIRSR000948-1"/>
    </source>
</evidence>
<evidence type="ECO:0000256" key="7">
    <source>
        <dbReference type="ARBA" id="ARBA00022833"/>
    </source>
</evidence>
<dbReference type="GO" id="GO:0016020">
    <property type="term" value="C:membrane"/>
    <property type="evidence" value="ECO:0007669"/>
    <property type="project" value="GOC"/>
</dbReference>
<keyword evidence="10" id="KW-0326">Glycosidase</keyword>
<keyword evidence="7 13" id="KW-0862">Zinc</keyword>
<comment type="caution">
    <text evidence="16">The sequence shown here is derived from an EMBL/GenBank/DDBJ whole genome shotgun (WGS) entry which is preliminary data.</text>
</comment>
<dbReference type="GO" id="GO:0061750">
    <property type="term" value="F:acid sphingomyelin phosphodiesterase activity"/>
    <property type="evidence" value="ECO:0007669"/>
    <property type="project" value="TreeGrafter"/>
</dbReference>
<name>A0A0L7KM87_OPEBR</name>
<dbReference type="STRING" id="104452.A0A0L7KM87"/>
<comment type="function">
    <text evidence="12">Converts sphingomyelin to ceramide.</text>
</comment>
<dbReference type="GO" id="GO:0006685">
    <property type="term" value="P:sphingomyelin catabolic process"/>
    <property type="evidence" value="ECO:0007669"/>
    <property type="project" value="InterPro"/>
</dbReference>
<dbReference type="GO" id="GO:0005764">
    <property type="term" value="C:lysosome"/>
    <property type="evidence" value="ECO:0007669"/>
    <property type="project" value="TreeGrafter"/>
</dbReference>
<keyword evidence="6" id="KW-0378">Hydrolase</keyword>
<comment type="cofactor">
    <cofactor evidence="13">
        <name>Zn(2+)</name>
        <dbReference type="ChEBI" id="CHEBI:29105"/>
    </cofactor>
    <text evidence="13">Binds 2 Zn(2+) ions per subunit.</text>
</comment>
<dbReference type="GO" id="GO:0016798">
    <property type="term" value="F:hydrolase activity, acting on glycosyl bonds"/>
    <property type="evidence" value="ECO:0007669"/>
    <property type="project" value="UniProtKB-KW"/>
</dbReference>
<feature type="disulfide bond" evidence="14">
    <location>
        <begin position="459"/>
        <end position="463"/>
    </location>
</feature>
<feature type="non-terminal residue" evidence="16">
    <location>
        <position position="1"/>
    </location>
</feature>
<evidence type="ECO:0000256" key="14">
    <source>
        <dbReference type="PIRSR" id="PIRSR000948-2"/>
    </source>
</evidence>
<dbReference type="Pfam" id="PF19272">
    <property type="entry name" value="ASMase_C"/>
    <property type="match status" value="1"/>
</dbReference>
<feature type="disulfide bond" evidence="14">
    <location>
        <begin position="131"/>
        <end position="142"/>
    </location>
</feature>
<evidence type="ECO:0000256" key="3">
    <source>
        <dbReference type="ARBA" id="ARBA00022525"/>
    </source>
</evidence>
<dbReference type="AlphaFoldDB" id="A0A0L7KM87"/>
<dbReference type="Gene3D" id="1.10.225.10">
    <property type="entry name" value="Saposin-like"/>
    <property type="match status" value="1"/>
</dbReference>
<dbReference type="SMART" id="SM00741">
    <property type="entry name" value="SapB"/>
    <property type="match status" value="1"/>
</dbReference>
<evidence type="ECO:0000313" key="16">
    <source>
        <dbReference type="EMBL" id="KOB64418.1"/>
    </source>
</evidence>